<dbReference type="AlphaFoldDB" id="A0A1E3H988"/>
<feature type="region of interest" description="Disordered" evidence="9">
    <location>
        <begin position="468"/>
        <end position="527"/>
    </location>
</feature>
<evidence type="ECO:0000313" key="10">
    <source>
        <dbReference type="EMBL" id="ODN72854.1"/>
    </source>
</evidence>
<dbReference type="Proteomes" id="UP000094065">
    <property type="component" value="Unassembled WGS sequence"/>
</dbReference>
<dbReference type="InterPro" id="IPR007255">
    <property type="entry name" value="COG8"/>
</dbReference>
<dbReference type="GO" id="GO:0006891">
    <property type="term" value="P:intra-Golgi vesicle-mediated transport"/>
    <property type="evidence" value="ECO:0007669"/>
    <property type="project" value="TreeGrafter"/>
</dbReference>
<keyword evidence="7" id="KW-0472">Membrane</keyword>
<evidence type="ECO:0000313" key="11">
    <source>
        <dbReference type="Proteomes" id="UP000094065"/>
    </source>
</evidence>
<dbReference type="Pfam" id="PF04124">
    <property type="entry name" value="Dor1"/>
    <property type="match status" value="1"/>
</dbReference>
<sequence length="1001" mass="107765">MEDPEAHQASLQDLLQSSTATDITSPAASSYLDHLLALPLPELTRQPSLISLESSTVESDLTNLCFREYPTFISVHKCSSAVKSAFDDFSGSLSKLIDSIPTLEEECRTFTNESGKIQRVRGKASLIQEHQDKLLDLLEIPQLMETCVRNGYYQEAMELLSHSRSLSERYKDISLVQDVVKEVDNVLQLMLAQLLTLLREPVKLPSLVKSVSFLRRLEAMNEVELGLVFIASRYRNYRTQLVHIERDKGDPVRYLRKYIDLFREYVYDIIAQFTTIFLDSPDSLPHVTAFASQAVTELVALVHSYVPRLSSDPASMSSILIQLGYCVMSFSRVGLDFAPLISGPFGETAMTSFSDSISSASTEFSALLRESSKTFAAPSKSLVVPDYIPFLVSSPSSPPSLPTNGEIIEVATHYPPFVTLINAHLTAFNNLRLLAPLSLHSQILALHSASLLSSTTALLAYLRHTSAHSEDAPPSPSIASSPTVAGPSGRPTHTRTPSAPRADLLRRNSEVLLTPEQRASRRREAKRVSVAAGHVWAKVVVPYLMDKLEEGVFGDEGAEVDTKQERVIEGELGKRLEQLESWVKENAEGLTLKEPAPRKEQREKEKEKDRAEVEENTLHEEPEEDVDMSRTLEEIEAIVGEEAPDTEAAKVEPASQQEGSISTPTAEPEASMTQAETPGRSLPEPVVPEAPVETVSTDSSVPDLPVSSTAPAATKPALSEGTSVETAGEVEAQDGEATDELVVKTTSPQKEVSEPEPGVKDVGIEASSPKAVDTEIAPVISATEPSEGKLPLNGTEITVKTPEPLSDLTSSGVEDTQKVAEDFPAEVPVAKENIPINSTSPAVEEAVVTKGEDSVPETVETKTGNVSAELAAERDETTMGPVNNGEEIKNSNTVEDSALETIPTSSIEEPSHAVGQGSEPVNPPRAEDEGQELVVTPSEALADSEPPTPATVDTSTSGQASENPSRAPSPEAGQSEAAAGGAGGGGGTKKKNKKKKKKGGK</sequence>
<dbReference type="OrthoDB" id="1661054at2759"/>
<dbReference type="GO" id="GO:0000139">
    <property type="term" value="C:Golgi membrane"/>
    <property type="evidence" value="ECO:0007669"/>
    <property type="project" value="UniProtKB-SubCell"/>
</dbReference>
<dbReference type="InterPro" id="IPR016159">
    <property type="entry name" value="Cullin_repeat-like_dom_sf"/>
</dbReference>
<keyword evidence="11" id="KW-1185">Reference proteome</keyword>
<dbReference type="SUPFAM" id="SSF74788">
    <property type="entry name" value="Cullin repeat-like"/>
    <property type="match status" value="1"/>
</dbReference>
<dbReference type="GeneID" id="30159592"/>
<feature type="compositionally biased region" description="Polar residues" evidence="9">
    <location>
        <begin position="696"/>
        <end position="711"/>
    </location>
</feature>
<dbReference type="RefSeq" id="XP_018988795.1">
    <property type="nucleotide sequence ID" value="XM_019143132.1"/>
</dbReference>
<evidence type="ECO:0000256" key="5">
    <source>
        <dbReference type="ARBA" id="ARBA00022927"/>
    </source>
</evidence>
<feature type="compositionally biased region" description="Basic and acidic residues" evidence="9">
    <location>
        <begin position="595"/>
        <end position="620"/>
    </location>
</feature>
<evidence type="ECO:0000256" key="9">
    <source>
        <dbReference type="SAM" id="MobiDB-lite"/>
    </source>
</evidence>
<feature type="compositionally biased region" description="Polar residues" evidence="9">
    <location>
        <begin position="654"/>
        <end position="676"/>
    </location>
</feature>
<keyword evidence="4" id="KW-0813">Transport</keyword>
<feature type="region of interest" description="Disordered" evidence="9">
    <location>
        <begin position="587"/>
        <end position="1001"/>
    </location>
</feature>
<feature type="compositionally biased region" description="Basic and acidic residues" evidence="9">
    <location>
        <begin position="751"/>
        <end position="763"/>
    </location>
</feature>
<dbReference type="EMBL" id="AWGJ01000014">
    <property type="protein sequence ID" value="ODN72854.1"/>
    <property type="molecule type" value="Genomic_DNA"/>
</dbReference>
<feature type="compositionally biased region" description="Low complexity" evidence="9">
    <location>
        <begin position="683"/>
        <end position="695"/>
    </location>
</feature>
<keyword evidence="6" id="KW-0333">Golgi apparatus</keyword>
<name>A0A1E3H988_9TREE</name>
<dbReference type="PANTHER" id="PTHR21311">
    <property type="entry name" value="CONSERVED OLIGOMERIC GOLGI COMPLEX COMPONENT 8"/>
    <property type="match status" value="1"/>
</dbReference>
<evidence type="ECO:0000256" key="3">
    <source>
        <dbReference type="ARBA" id="ARBA00020983"/>
    </source>
</evidence>
<accession>A0A1E3H988</accession>
<dbReference type="GO" id="GO:0015031">
    <property type="term" value="P:protein transport"/>
    <property type="evidence" value="ECO:0007669"/>
    <property type="project" value="UniProtKB-KW"/>
</dbReference>
<evidence type="ECO:0000256" key="1">
    <source>
        <dbReference type="ARBA" id="ARBA00004395"/>
    </source>
</evidence>
<comment type="caution">
    <text evidence="10">The sequence shown here is derived from an EMBL/GenBank/DDBJ whole genome shotgun (WGS) entry which is preliminary data.</text>
</comment>
<feature type="compositionally biased region" description="Polar residues" evidence="9">
    <location>
        <begin position="951"/>
        <end position="966"/>
    </location>
</feature>
<evidence type="ECO:0000256" key="8">
    <source>
        <dbReference type="ARBA" id="ARBA00031347"/>
    </source>
</evidence>
<evidence type="ECO:0000256" key="2">
    <source>
        <dbReference type="ARBA" id="ARBA00006419"/>
    </source>
</evidence>
<dbReference type="PANTHER" id="PTHR21311:SF0">
    <property type="entry name" value="CONSERVED OLIGOMERIC GOLGI COMPLEX SUBUNIT 8"/>
    <property type="match status" value="1"/>
</dbReference>
<evidence type="ECO:0000256" key="6">
    <source>
        <dbReference type="ARBA" id="ARBA00023034"/>
    </source>
</evidence>
<reference evidence="10 11" key="1">
    <citation type="submission" date="2016-06" db="EMBL/GenBank/DDBJ databases">
        <title>Evolution of pathogenesis and genome organization in the Tremellales.</title>
        <authorList>
            <person name="Cuomo C."/>
            <person name="Litvintseva A."/>
            <person name="Heitman J."/>
            <person name="Chen Y."/>
            <person name="Sun S."/>
            <person name="Springer D."/>
            <person name="Dromer F."/>
            <person name="Young S."/>
            <person name="Zeng Q."/>
            <person name="Chapman S."/>
            <person name="Gujja S."/>
            <person name="Saif S."/>
            <person name="Birren B."/>
        </authorList>
    </citation>
    <scope>NUCLEOTIDE SEQUENCE [LARGE SCALE GENOMIC DNA]</scope>
    <source>
        <strain evidence="10 11">CBS 6039</strain>
    </source>
</reference>
<keyword evidence="5" id="KW-0653">Protein transport</keyword>
<feature type="compositionally biased region" description="Basic residues" evidence="9">
    <location>
        <begin position="988"/>
        <end position="1001"/>
    </location>
</feature>
<proteinExistence type="inferred from homology"/>
<comment type="similarity">
    <text evidence="2">Belongs to the COG8 family.</text>
</comment>
<evidence type="ECO:0000256" key="4">
    <source>
        <dbReference type="ARBA" id="ARBA00022448"/>
    </source>
</evidence>
<organism evidence="10 11">
    <name type="scientific">Cryptococcus amylolentus CBS 6039</name>
    <dbReference type="NCBI Taxonomy" id="1295533"/>
    <lineage>
        <taxon>Eukaryota</taxon>
        <taxon>Fungi</taxon>
        <taxon>Dikarya</taxon>
        <taxon>Basidiomycota</taxon>
        <taxon>Agaricomycotina</taxon>
        <taxon>Tremellomycetes</taxon>
        <taxon>Tremellales</taxon>
        <taxon>Cryptococcaceae</taxon>
        <taxon>Cryptococcus</taxon>
    </lineage>
</organism>
<gene>
    <name evidence="10" type="ORF">L202_08283</name>
</gene>
<comment type="subcellular location">
    <subcellularLocation>
        <location evidence="1">Golgi apparatus membrane</location>
        <topology evidence="1">Peripheral membrane protein</topology>
    </subcellularLocation>
</comment>
<dbReference type="STRING" id="1295533.A0A1E3H988"/>
<protein>
    <recommendedName>
        <fullName evidence="3">Conserved oligomeric Golgi complex subunit 8</fullName>
    </recommendedName>
    <alternativeName>
        <fullName evidence="8">Component of oligomeric Golgi complex 8</fullName>
    </alternativeName>
</protein>
<dbReference type="GO" id="GO:0017119">
    <property type="term" value="C:Golgi transport complex"/>
    <property type="evidence" value="ECO:0007669"/>
    <property type="project" value="InterPro"/>
</dbReference>
<evidence type="ECO:0000256" key="7">
    <source>
        <dbReference type="ARBA" id="ARBA00023136"/>
    </source>
</evidence>